<evidence type="ECO:0000256" key="9">
    <source>
        <dbReference type="ARBA" id="ARBA00048336"/>
    </source>
</evidence>
<reference evidence="14 15" key="1">
    <citation type="submission" date="2015-04" db="EMBL/GenBank/DDBJ databases">
        <authorList>
            <person name="Syromyatnikov M.Y."/>
            <person name="Popov V.N."/>
        </authorList>
    </citation>
    <scope>NUCLEOTIDE SEQUENCE [LARGE SCALE GENOMIC DNA]</scope>
</reference>
<keyword evidence="4" id="KW-0963">Cytoplasm</keyword>
<comment type="catalytic activity">
    <reaction evidence="10">
        <text>O-phospho-L-tyrosyl-[protein] + H2O = L-tyrosyl-[protein] + phosphate</text>
        <dbReference type="Rhea" id="RHEA:10684"/>
        <dbReference type="Rhea" id="RHEA-COMP:10136"/>
        <dbReference type="Rhea" id="RHEA-COMP:20101"/>
        <dbReference type="ChEBI" id="CHEBI:15377"/>
        <dbReference type="ChEBI" id="CHEBI:43474"/>
        <dbReference type="ChEBI" id="CHEBI:46858"/>
        <dbReference type="ChEBI" id="CHEBI:61978"/>
        <dbReference type="EC" id="3.1.3.48"/>
    </reaction>
</comment>
<dbReference type="InterPro" id="IPR000340">
    <property type="entry name" value="Dual-sp_phosphatase_cat-dom"/>
</dbReference>
<comment type="similarity">
    <text evidence="3">Belongs to the protein-tyrosine phosphatase family. Non-receptor class dual specificity subfamily.</text>
</comment>
<evidence type="ECO:0000256" key="2">
    <source>
        <dbReference type="ARBA" id="ARBA00004496"/>
    </source>
</evidence>
<dbReference type="SMART" id="SM00195">
    <property type="entry name" value="DSPc"/>
    <property type="match status" value="1"/>
</dbReference>
<protein>
    <submittedName>
        <fullName evidence="14">CLUMA_CG012683, isoform A</fullName>
    </submittedName>
</protein>
<accession>A0A1J1IGV1</accession>
<dbReference type="PROSITE" id="PS50056">
    <property type="entry name" value="TYR_PHOSPHATASE_2"/>
    <property type="match status" value="1"/>
</dbReference>
<dbReference type="Pfam" id="PF00782">
    <property type="entry name" value="DSPc"/>
    <property type="match status" value="1"/>
</dbReference>
<dbReference type="CDD" id="cd14498">
    <property type="entry name" value="DSP"/>
    <property type="match status" value="1"/>
</dbReference>
<evidence type="ECO:0000256" key="11">
    <source>
        <dbReference type="PIRSR" id="PIRSR000941-50"/>
    </source>
</evidence>
<evidence type="ECO:0000313" key="14">
    <source>
        <dbReference type="EMBL" id="CRK99432.1"/>
    </source>
</evidence>
<evidence type="ECO:0000256" key="6">
    <source>
        <dbReference type="ARBA" id="ARBA00022912"/>
    </source>
</evidence>
<name>A0A1J1IGV1_9DIPT</name>
<dbReference type="EMBL" id="CVRI01000050">
    <property type="protein sequence ID" value="CRK99432.1"/>
    <property type="molecule type" value="Genomic_DNA"/>
</dbReference>
<dbReference type="PANTHER" id="PTHR45848">
    <property type="entry name" value="DUAL SPECIFICITY PROTEIN PHOSPHATASE 12 FAMILY MEMBER"/>
    <property type="match status" value="1"/>
</dbReference>
<evidence type="ECO:0000259" key="13">
    <source>
        <dbReference type="PROSITE" id="PS50056"/>
    </source>
</evidence>
<keyword evidence="5" id="KW-0378">Hydrolase</keyword>
<dbReference type="PANTHER" id="PTHR45848:SF4">
    <property type="entry name" value="DUAL SPECIFICITY PROTEIN PHOSPHATASE 12"/>
    <property type="match status" value="1"/>
</dbReference>
<dbReference type="GO" id="GO:0004725">
    <property type="term" value="F:protein tyrosine phosphatase activity"/>
    <property type="evidence" value="ECO:0007669"/>
    <property type="project" value="UniProtKB-EC"/>
</dbReference>
<dbReference type="InterPro" id="IPR020422">
    <property type="entry name" value="TYR_PHOSPHATASE_DUAL_dom"/>
</dbReference>
<dbReference type="InterPro" id="IPR016130">
    <property type="entry name" value="Tyr_Pase_AS"/>
</dbReference>
<dbReference type="AlphaFoldDB" id="A0A1J1IGV1"/>
<keyword evidence="7" id="KW-0539">Nucleus</keyword>
<comment type="catalytic activity">
    <reaction evidence="9">
        <text>O-phospho-L-threonyl-[protein] + H2O = L-threonyl-[protein] + phosphate</text>
        <dbReference type="Rhea" id="RHEA:47004"/>
        <dbReference type="Rhea" id="RHEA-COMP:11060"/>
        <dbReference type="Rhea" id="RHEA-COMP:11605"/>
        <dbReference type="ChEBI" id="CHEBI:15377"/>
        <dbReference type="ChEBI" id="CHEBI:30013"/>
        <dbReference type="ChEBI" id="CHEBI:43474"/>
        <dbReference type="ChEBI" id="CHEBI:61977"/>
        <dbReference type="EC" id="3.1.3.16"/>
    </reaction>
</comment>
<dbReference type="OrthoDB" id="2017893at2759"/>
<evidence type="ECO:0000256" key="7">
    <source>
        <dbReference type="ARBA" id="ARBA00023242"/>
    </source>
</evidence>
<dbReference type="GO" id="GO:0005737">
    <property type="term" value="C:cytoplasm"/>
    <property type="evidence" value="ECO:0007669"/>
    <property type="project" value="UniProtKB-SubCell"/>
</dbReference>
<evidence type="ECO:0000256" key="8">
    <source>
        <dbReference type="ARBA" id="ARBA00047761"/>
    </source>
</evidence>
<evidence type="ECO:0000256" key="5">
    <source>
        <dbReference type="ARBA" id="ARBA00022801"/>
    </source>
</evidence>
<dbReference type="Proteomes" id="UP000183832">
    <property type="component" value="Unassembled WGS sequence"/>
</dbReference>
<feature type="active site" description="Phosphocysteine intermediate" evidence="11">
    <location>
        <position position="101"/>
    </location>
</feature>
<feature type="domain" description="Tyrosine specific protein phosphatases" evidence="13">
    <location>
        <begin position="75"/>
        <end position="135"/>
    </location>
</feature>
<dbReference type="InterPro" id="IPR000387">
    <property type="entry name" value="Tyr_Pase_dom"/>
</dbReference>
<evidence type="ECO:0000256" key="3">
    <source>
        <dbReference type="ARBA" id="ARBA00008601"/>
    </source>
</evidence>
<keyword evidence="15" id="KW-1185">Reference proteome</keyword>
<dbReference type="GO" id="GO:0008138">
    <property type="term" value="F:protein tyrosine/serine/threonine phosphatase activity"/>
    <property type="evidence" value="ECO:0007669"/>
    <property type="project" value="InterPro"/>
</dbReference>
<dbReference type="PROSITE" id="PS50054">
    <property type="entry name" value="TYR_PHOSPHATASE_DUAL"/>
    <property type="match status" value="1"/>
</dbReference>
<gene>
    <name evidence="14" type="ORF">CLUMA_CG012683</name>
</gene>
<evidence type="ECO:0000256" key="4">
    <source>
        <dbReference type="ARBA" id="ARBA00022490"/>
    </source>
</evidence>
<dbReference type="InterPro" id="IPR016278">
    <property type="entry name" value="DUSP12"/>
</dbReference>
<dbReference type="PROSITE" id="PS00383">
    <property type="entry name" value="TYR_PHOSPHATASE_1"/>
    <property type="match status" value="1"/>
</dbReference>
<proteinExistence type="inferred from homology"/>
<dbReference type="InterPro" id="IPR029021">
    <property type="entry name" value="Prot-tyrosine_phosphatase-like"/>
</dbReference>
<dbReference type="PIRSF" id="PIRSF000941">
    <property type="entry name" value="DUSP12"/>
    <property type="match status" value="1"/>
</dbReference>
<feature type="domain" description="Tyrosine-protein phosphatase" evidence="12">
    <location>
        <begin position="8"/>
        <end position="157"/>
    </location>
</feature>
<evidence type="ECO:0000256" key="10">
    <source>
        <dbReference type="ARBA" id="ARBA00051722"/>
    </source>
</evidence>
<dbReference type="GO" id="GO:0005634">
    <property type="term" value="C:nucleus"/>
    <property type="evidence" value="ECO:0007669"/>
    <property type="project" value="UniProtKB-SubCell"/>
</dbReference>
<dbReference type="SUPFAM" id="SSF52799">
    <property type="entry name" value="(Phosphotyrosine protein) phosphatases II"/>
    <property type="match status" value="1"/>
</dbReference>
<sequence>MFEQEDNPFSVDEIEPRLFLGNCTAARNIQFLKSKQISHILTIDSVPIPAYVCSSAAVINKYIHIADMTRENILEHFTVCINFIEGALKDPNGTNGILIHCFYGVSRSATIAIAYLMKKYSINYQKAFELAKSKRRLVQPNHGFVLQLKLFHKMAYEIDPTYKNYKIFRLKLAAEQVKSVKILPSSFLNLLAPDPVLHQERPDPNVYRCRKCRRIVASKSNLILHKPKDQINSFETSHLNQKGKPNNSVPNLLDDEQMENQNPTVNLNEAISELAGDLMVSTISEKLLKRNHPDPQLCTKMYFIEPMIWMKDVPNNVEGKLYCPQCKSKIGSFNWIMASKCPCGAQVSPSFYLVPSKIEYSNIVQNMQVTV</sequence>
<organism evidence="14 15">
    <name type="scientific">Clunio marinus</name>
    <dbReference type="NCBI Taxonomy" id="568069"/>
    <lineage>
        <taxon>Eukaryota</taxon>
        <taxon>Metazoa</taxon>
        <taxon>Ecdysozoa</taxon>
        <taxon>Arthropoda</taxon>
        <taxon>Hexapoda</taxon>
        <taxon>Insecta</taxon>
        <taxon>Pterygota</taxon>
        <taxon>Neoptera</taxon>
        <taxon>Endopterygota</taxon>
        <taxon>Diptera</taxon>
        <taxon>Nematocera</taxon>
        <taxon>Chironomoidea</taxon>
        <taxon>Chironomidae</taxon>
        <taxon>Clunio</taxon>
    </lineage>
</organism>
<evidence type="ECO:0000313" key="15">
    <source>
        <dbReference type="Proteomes" id="UP000183832"/>
    </source>
</evidence>
<dbReference type="FunFam" id="3.90.190.10:FF:000056">
    <property type="entry name" value="Dual specificity phosphatase 12"/>
    <property type="match status" value="1"/>
</dbReference>
<comment type="subcellular location">
    <subcellularLocation>
        <location evidence="2">Cytoplasm</location>
    </subcellularLocation>
    <subcellularLocation>
        <location evidence="1">Nucleus</location>
    </subcellularLocation>
</comment>
<dbReference type="GO" id="GO:0004722">
    <property type="term" value="F:protein serine/threonine phosphatase activity"/>
    <property type="evidence" value="ECO:0007669"/>
    <property type="project" value="UniProtKB-EC"/>
</dbReference>
<evidence type="ECO:0000259" key="12">
    <source>
        <dbReference type="PROSITE" id="PS50054"/>
    </source>
</evidence>
<dbReference type="Gene3D" id="3.90.190.10">
    <property type="entry name" value="Protein tyrosine phosphatase superfamily"/>
    <property type="match status" value="1"/>
</dbReference>
<dbReference type="STRING" id="568069.A0A1J1IGV1"/>
<keyword evidence="6" id="KW-0904">Protein phosphatase</keyword>
<comment type="catalytic activity">
    <reaction evidence="8">
        <text>O-phospho-L-seryl-[protein] + H2O = L-seryl-[protein] + phosphate</text>
        <dbReference type="Rhea" id="RHEA:20629"/>
        <dbReference type="Rhea" id="RHEA-COMP:9863"/>
        <dbReference type="Rhea" id="RHEA-COMP:11604"/>
        <dbReference type="ChEBI" id="CHEBI:15377"/>
        <dbReference type="ChEBI" id="CHEBI:29999"/>
        <dbReference type="ChEBI" id="CHEBI:43474"/>
        <dbReference type="ChEBI" id="CHEBI:83421"/>
        <dbReference type="EC" id="3.1.3.16"/>
    </reaction>
</comment>
<evidence type="ECO:0000256" key="1">
    <source>
        <dbReference type="ARBA" id="ARBA00004123"/>
    </source>
</evidence>